<name>N9FEN3_9GAMM</name>
<comment type="caution">
    <text evidence="1">The sequence shown here is derived from an EMBL/GenBank/DDBJ whole genome shotgun (WGS) entry which is preliminary data.</text>
</comment>
<gene>
    <name evidence="1" type="ORF">F934_01102</name>
</gene>
<dbReference type="PATRIC" id="fig|1217649.3.peg.1052"/>
<evidence type="ECO:0000313" key="1">
    <source>
        <dbReference type="EMBL" id="ENW05745.1"/>
    </source>
</evidence>
<reference evidence="1 2" key="1">
    <citation type="submission" date="2013-02" db="EMBL/GenBank/DDBJ databases">
        <title>The Genome Sequence of Acinetobacter beijerinckii ANC 3835.</title>
        <authorList>
            <consortium name="The Broad Institute Genome Sequencing Platform"/>
            <consortium name="The Broad Institute Genome Sequencing Center for Infectious Disease"/>
            <person name="Cerqueira G."/>
            <person name="Feldgarden M."/>
            <person name="Courvalin P."/>
            <person name="Perichon B."/>
            <person name="Grillot-Courvalin C."/>
            <person name="Clermont D."/>
            <person name="Rocha E."/>
            <person name="Yoon E.-J."/>
            <person name="Nemec A."/>
            <person name="Walker B."/>
            <person name="Young S.K."/>
            <person name="Zeng Q."/>
            <person name="Gargeya S."/>
            <person name="Fitzgerald M."/>
            <person name="Haas B."/>
            <person name="Abouelleil A."/>
            <person name="Alvarado L."/>
            <person name="Arachchi H.M."/>
            <person name="Berlin A.M."/>
            <person name="Chapman S.B."/>
            <person name="Dewar J."/>
            <person name="Goldberg J."/>
            <person name="Griggs A."/>
            <person name="Gujja S."/>
            <person name="Hansen M."/>
            <person name="Howarth C."/>
            <person name="Imamovic A."/>
            <person name="Larimer J."/>
            <person name="McCowan C."/>
            <person name="Murphy C."/>
            <person name="Neiman D."/>
            <person name="Pearson M."/>
            <person name="Priest M."/>
            <person name="Roberts A."/>
            <person name="Saif S."/>
            <person name="Shea T."/>
            <person name="Sisk P."/>
            <person name="Sykes S."/>
            <person name="Wortman J."/>
            <person name="Nusbaum C."/>
            <person name="Birren B."/>
        </authorList>
    </citation>
    <scope>NUCLEOTIDE SEQUENCE [LARGE SCALE GENOMIC DNA]</scope>
    <source>
        <strain evidence="1 2">ANC 3835</strain>
    </source>
</reference>
<dbReference type="RefSeq" id="WP_005053031.1">
    <property type="nucleotide sequence ID" value="NZ_KB849759.1"/>
</dbReference>
<dbReference type="EMBL" id="APQK01000010">
    <property type="protein sequence ID" value="ENW05745.1"/>
    <property type="molecule type" value="Genomic_DNA"/>
</dbReference>
<dbReference type="HOGENOM" id="CLU_2598005_0_0_6"/>
<proteinExistence type="predicted"/>
<organism evidence="1 2">
    <name type="scientific">Acinetobacter beijerinckii ANC 3835</name>
    <dbReference type="NCBI Taxonomy" id="1217649"/>
    <lineage>
        <taxon>Bacteria</taxon>
        <taxon>Pseudomonadati</taxon>
        <taxon>Pseudomonadota</taxon>
        <taxon>Gammaproteobacteria</taxon>
        <taxon>Moraxellales</taxon>
        <taxon>Moraxellaceae</taxon>
        <taxon>Acinetobacter</taxon>
    </lineage>
</organism>
<dbReference type="AlphaFoldDB" id="N9FEN3"/>
<evidence type="ECO:0000313" key="2">
    <source>
        <dbReference type="Proteomes" id="UP000018417"/>
    </source>
</evidence>
<sequence length="79" mass="9146">MSIKVREILSLSDDQVKQHFAEHCEKMGQEGLLDIKFCIKGYDSVEEIQRQFLAIEQMQLEGLTNKASDFELFNTEYSA</sequence>
<protein>
    <submittedName>
        <fullName evidence="1">Uncharacterized protein</fullName>
    </submittedName>
</protein>
<accession>N9FEN3</accession>
<dbReference type="Proteomes" id="UP000018417">
    <property type="component" value="Unassembled WGS sequence"/>
</dbReference>